<name>A0A931GK77_9MICC</name>
<feature type="compositionally biased region" description="Polar residues" evidence="1">
    <location>
        <begin position="46"/>
        <end position="67"/>
    </location>
</feature>
<dbReference type="EMBL" id="JADOTZ010000001">
    <property type="protein sequence ID" value="MBG6083254.1"/>
    <property type="molecule type" value="Genomic_DNA"/>
</dbReference>
<dbReference type="Proteomes" id="UP000625033">
    <property type="component" value="Unassembled WGS sequence"/>
</dbReference>
<evidence type="ECO:0000313" key="2">
    <source>
        <dbReference type="EMBL" id="MBG6083254.1"/>
    </source>
</evidence>
<organism evidence="2 3">
    <name type="scientific">Zhihengliuella flava</name>
    <dbReference type="NCBI Taxonomy" id="1285193"/>
    <lineage>
        <taxon>Bacteria</taxon>
        <taxon>Bacillati</taxon>
        <taxon>Actinomycetota</taxon>
        <taxon>Actinomycetes</taxon>
        <taxon>Micrococcales</taxon>
        <taxon>Micrococcaceae</taxon>
        <taxon>Zhihengliuella</taxon>
    </lineage>
</organism>
<protein>
    <submittedName>
        <fullName evidence="2">Uncharacterized protein</fullName>
    </submittedName>
</protein>
<feature type="region of interest" description="Disordered" evidence="1">
    <location>
        <begin position="46"/>
        <end position="71"/>
    </location>
</feature>
<gene>
    <name evidence="2" type="ORF">IW252_000021</name>
</gene>
<evidence type="ECO:0000313" key="3">
    <source>
        <dbReference type="Proteomes" id="UP000625033"/>
    </source>
</evidence>
<accession>A0A931GK77</accession>
<comment type="caution">
    <text evidence="2">The sequence shown here is derived from an EMBL/GenBank/DDBJ whole genome shotgun (WGS) entry which is preliminary data.</text>
</comment>
<reference evidence="2" key="1">
    <citation type="submission" date="2020-11" db="EMBL/GenBank/DDBJ databases">
        <title>Sequencing the genomes of 1000 actinobacteria strains.</title>
        <authorList>
            <person name="Klenk H.-P."/>
        </authorList>
    </citation>
    <scope>NUCLEOTIDE SEQUENCE</scope>
    <source>
        <strain evidence="2">DSM 26152</strain>
    </source>
</reference>
<sequence>MTTQPCTHPDCENPTTGTYLCRDCTTHLQQLLDQVTETRQTLYTTMCRQDQTSPANQPTKGSRTTGSPMPLDDEAMSMRRALAIWEHRDANELARDQHAGNFEHMLKDLLARAWRLVDNPADTRIYGTCDQPLHTGEHCQWLLTGDTHAPAIICRGCQALHATRDLNQRTRERTRGNPMPMREVRQEVHNLTGAHVTGKDIENWAIRGALPYVLERVTTTKKTLRLYYPGDVYRAYFEKRHPRLSKAA</sequence>
<dbReference type="AlphaFoldDB" id="A0A931GK77"/>
<evidence type="ECO:0000256" key="1">
    <source>
        <dbReference type="SAM" id="MobiDB-lite"/>
    </source>
</evidence>
<dbReference type="RefSeq" id="WP_196834713.1">
    <property type="nucleotide sequence ID" value="NZ_JADOTZ010000001.1"/>
</dbReference>
<proteinExistence type="predicted"/>
<keyword evidence="3" id="KW-1185">Reference proteome</keyword>